<dbReference type="Proteomes" id="UP000521872">
    <property type="component" value="Unassembled WGS sequence"/>
</dbReference>
<evidence type="ECO:0000256" key="3">
    <source>
        <dbReference type="ARBA" id="ARBA00022989"/>
    </source>
</evidence>
<dbReference type="GO" id="GO:0016020">
    <property type="term" value="C:membrane"/>
    <property type="evidence" value="ECO:0007669"/>
    <property type="project" value="UniProtKB-SubCell"/>
</dbReference>
<evidence type="ECO:0000256" key="5">
    <source>
        <dbReference type="SAM" id="MobiDB-lite"/>
    </source>
</evidence>
<comment type="caution">
    <text evidence="7">The sequence shown here is derived from an EMBL/GenBank/DDBJ whole genome shotgun (WGS) entry which is preliminary data.</text>
</comment>
<gene>
    <name evidence="7" type="ORF">D9613_012931</name>
</gene>
<evidence type="ECO:0000313" key="7">
    <source>
        <dbReference type="EMBL" id="KAF4609432.1"/>
    </source>
</evidence>
<keyword evidence="2 6" id="KW-0812">Transmembrane</keyword>
<feature type="transmembrane region" description="Helical" evidence="6">
    <location>
        <begin position="339"/>
        <end position="363"/>
    </location>
</feature>
<dbReference type="InterPro" id="IPR018499">
    <property type="entry name" value="Tetraspanin/Peripherin"/>
</dbReference>
<feature type="region of interest" description="Disordered" evidence="5">
    <location>
        <begin position="43"/>
        <end position="62"/>
    </location>
</feature>
<protein>
    <recommendedName>
        <fullName evidence="9">Tetraspanin Tsp2</fullName>
    </recommendedName>
</protein>
<feature type="transmembrane region" description="Helical" evidence="6">
    <location>
        <begin position="221"/>
        <end position="240"/>
    </location>
</feature>
<dbReference type="Pfam" id="PF00335">
    <property type="entry name" value="Tetraspanin"/>
    <property type="match status" value="1"/>
</dbReference>
<organism evidence="7 8">
    <name type="scientific">Agrocybe pediades</name>
    <dbReference type="NCBI Taxonomy" id="84607"/>
    <lineage>
        <taxon>Eukaryota</taxon>
        <taxon>Fungi</taxon>
        <taxon>Dikarya</taxon>
        <taxon>Basidiomycota</taxon>
        <taxon>Agaricomycotina</taxon>
        <taxon>Agaricomycetes</taxon>
        <taxon>Agaricomycetidae</taxon>
        <taxon>Agaricales</taxon>
        <taxon>Agaricineae</taxon>
        <taxon>Strophariaceae</taxon>
        <taxon>Agrocybe</taxon>
    </lineage>
</organism>
<keyword evidence="4 6" id="KW-0472">Membrane</keyword>
<name>A0A8H4VHM5_9AGAR</name>
<reference evidence="7 8" key="1">
    <citation type="submission" date="2019-12" db="EMBL/GenBank/DDBJ databases">
        <authorList>
            <person name="Floudas D."/>
            <person name="Bentzer J."/>
            <person name="Ahren D."/>
            <person name="Johansson T."/>
            <person name="Persson P."/>
            <person name="Tunlid A."/>
        </authorList>
    </citation>
    <scope>NUCLEOTIDE SEQUENCE [LARGE SCALE GENOMIC DNA]</scope>
    <source>
        <strain evidence="7 8">CBS 102.39</strain>
    </source>
</reference>
<evidence type="ECO:0000313" key="8">
    <source>
        <dbReference type="Proteomes" id="UP000521872"/>
    </source>
</evidence>
<evidence type="ECO:0008006" key="9">
    <source>
        <dbReference type="Google" id="ProtNLM"/>
    </source>
</evidence>
<evidence type="ECO:0000256" key="6">
    <source>
        <dbReference type="SAM" id="Phobius"/>
    </source>
</evidence>
<feature type="compositionally biased region" description="Basic and acidic residues" evidence="5">
    <location>
        <begin position="435"/>
        <end position="446"/>
    </location>
</feature>
<sequence>MPRLNTRFPTLQDEGDTSTYDLLTSPGTATPYTAGGAGVAAGSARGTLRSDKSHFSPISPTGSINLGNIPSAKVPGAPLYSMEGDDGSQVSLGINYIPKKFSSSILARASGAWSEDYGSQVGLNSARSKGKRKESGDRLIMPKWGGGVDAFGADLDSARRDEKGRVKKKRWNGFKWTLFVTNMLLTLYSLAALIVCLLFWFDVWTHASVIRVGNKPELIMSTVAASVGLFTAIIGWAGILLNNRQFLAVYTLLTWLTFAALVIPGYVSFRRRSLNLEGKLNAQWSQDLGVVDRMKVQDALHCCGWFSPFVEASISSTCYSRSILPGCKKAYLDFQRLVLGGWALVVFSVVPAQIAVITAALLCSNQVTYRFGKGMMPEQYRLNQKTMSVIMDNYKSQLELEREAMLSSEFRRRSWVQFQSGSDAPSLKVPTPRTSSRDRTVREPHYRTRSSLVQVPYAS</sequence>
<proteinExistence type="predicted"/>
<feature type="transmembrane region" description="Helical" evidence="6">
    <location>
        <begin position="176"/>
        <end position="201"/>
    </location>
</feature>
<accession>A0A8H4VHM5</accession>
<dbReference type="AlphaFoldDB" id="A0A8H4VHM5"/>
<keyword evidence="3 6" id="KW-1133">Transmembrane helix</keyword>
<feature type="transmembrane region" description="Helical" evidence="6">
    <location>
        <begin position="247"/>
        <end position="267"/>
    </location>
</feature>
<comment type="subcellular location">
    <subcellularLocation>
        <location evidence="1">Membrane</location>
        <topology evidence="1">Multi-pass membrane protein</topology>
    </subcellularLocation>
</comment>
<feature type="region of interest" description="Disordered" evidence="5">
    <location>
        <begin position="1"/>
        <end position="36"/>
    </location>
</feature>
<evidence type="ECO:0000256" key="2">
    <source>
        <dbReference type="ARBA" id="ARBA00022692"/>
    </source>
</evidence>
<feature type="region of interest" description="Disordered" evidence="5">
    <location>
        <begin position="421"/>
        <end position="450"/>
    </location>
</feature>
<evidence type="ECO:0000256" key="1">
    <source>
        <dbReference type="ARBA" id="ARBA00004141"/>
    </source>
</evidence>
<feature type="compositionally biased region" description="Low complexity" evidence="5">
    <location>
        <begin position="24"/>
        <end position="36"/>
    </location>
</feature>
<evidence type="ECO:0000256" key="4">
    <source>
        <dbReference type="ARBA" id="ARBA00023136"/>
    </source>
</evidence>
<keyword evidence="8" id="KW-1185">Reference proteome</keyword>
<dbReference type="EMBL" id="JAACJL010000062">
    <property type="protein sequence ID" value="KAF4609432.1"/>
    <property type="molecule type" value="Genomic_DNA"/>
</dbReference>